<dbReference type="InterPro" id="IPR009050">
    <property type="entry name" value="Globin-like_sf"/>
</dbReference>
<dbReference type="SUPFAM" id="SSF46458">
    <property type="entry name" value="Globin-like"/>
    <property type="match status" value="1"/>
</dbReference>
<dbReference type="PANTHER" id="PTHR32089">
    <property type="entry name" value="METHYL-ACCEPTING CHEMOTAXIS PROTEIN MCPB"/>
    <property type="match status" value="1"/>
</dbReference>
<dbReference type="InterPro" id="IPR039379">
    <property type="entry name" value="Protoglobin_sensor_dom"/>
</dbReference>
<accession>A0ABU7VZE1</accession>
<dbReference type="PANTHER" id="PTHR32089:SF118">
    <property type="entry name" value="HEME-BASED AEROTACTIC TRANSDUCER HEMAT"/>
    <property type="match status" value="1"/>
</dbReference>
<evidence type="ECO:0000256" key="3">
    <source>
        <dbReference type="SAM" id="Coils"/>
    </source>
</evidence>
<dbReference type="Gene3D" id="1.10.287.950">
    <property type="entry name" value="Methyl-accepting chemotaxis protein"/>
    <property type="match status" value="1"/>
</dbReference>
<dbReference type="Pfam" id="PF00015">
    <property type="entry name" value="MCPsignal"/>
    <property type="match status" value="1"/>
</dbReference>
<comment type="caution">
    <text evidence="5">The sequence shown here is derived from an EMBL/GenBank/DDBJ whole genome shotgun (WGS) entry which is preliminary data.</text>
</comment>
<evidence type="ECO:0000313" key="5">
    <source>
        <dbReference type="EMBL" id="MEF2969056.1"/>
    </source>
</evidence>
<dbReference type="PROSITE" id="PS50111">
    <property type="entry name" value="CHEMOTAXIS_TRANSDUC_2"/>
    <property type="match status" value="1"/>
</dbReference>
<dbReference type="InterPro" id="IPR012292">
    <property type="entry name" value="Globin/Proto"/>
</dbReference>
<organism evidence="5 6">
    <name type="scientific">Paenibacillus haidiansis</name>
    <dbReference type="NCBI Taxonomy" id="1574488"/>
    <lineage>
        <taxon>Bacteria</taxon>
        <taxon>Bacillati</taxon>
        <taxon>Bacillota</taxon>
        <taxon>Bacilli</taxon>
        <taxon>Bacillales</taxon>
        <taxon>Paenibacillaceae</taxon>
        <taxon>Paenibacillus</taxon>
    </lineage>
</organism>
<dbReference type="Pfam" id="PF11563">
    <property type="entry name" value="Protoglobin"/>
    <property type="match status" value="1"/>
</dbReference>
<evidence type="ECO:0000256" key="1">
    <source>
        <dbReference type="ARBA" id="ARBA00023224"/>
    </source>
</evidence>
<gene>
    <name evidence="5" type="ORF">V3851_25050</name>
</gene>
<dbReference type="Gene3D" id="1.10.490.10">
    <property type="entry name" value="Globins"/>
    <property type="match status" value="1"/>
</dbReference>
<dbReference type="SMART" id="SM00283">
    <property type="entry name" value="MA"/>
    <property type="match status" value="1"/>
</dbReference>
<name>A0ABU7VZE1_9BACL</name>
<dbReference type="RefSeq" id="WP_331849163.1">
    <property type="nucleotide sequence ID" value="NZ_JAZHPZ010000022.1"/>
</dbReference>
<keyword evidence="1 2" id="KW-0807">Transducer</keyword>
<dbReference type="SUPFAM" id="SSF58104">
    <property type="entry name" value="Methyl-accepting chemotaxis protein (MCP) signaling domain"/>
    <property type="match status" value="1"/>
</dbReference>
<evidence type="ECO:0000256" key="2">
    <source>
        <dbReference type="PROSITE-ProRule" id="PRU00284"/>
    </source>
</evidence>
<sequence length="384" mass="42795">MHIMQPMISSRIDWIVGSFYQSVLDVPKLKAIIDEHSTVERLKQTLIRHLEEMFSGQIDQNFIQKRLKIAKVHKRVGLEPKWYLSAFQNLQNAFLQTIYQEVSDEALLAQMIKTTTKLLNLEQQLVLEAYEKENIREKEEQYELVKNELKSKISFFSEELQDLSLATNAAVEELVSSSNEVNHAILRTSETALITKAQAEEGRDILTLLQQHIVGIHDKASSMEDSVMKLGQSSAQIQKVVVAVDEIASQIKLLSLNASIEAARAGEHGRGFAVVAKEVNKLSEEAKQTVIQIAGLIRYSAEISEQVIRAINEVRNFAEQGSAQSEDTGNMFSSILTSMQASADDIVLLEAQIRELITTIEGIGSSTATVAESAERLNKVSANL</sequence>
<proteinExistence type="predicted"/>
<evidence type="ECO:0000313" key="6">
    <source>
        <dbReference type="Proteomes" id="UP001306950"/>
    </source>
</evidence>
<keyword evidence="3" id="KW-0175">Coiled coil</keyword>
<keyword evidence="6" id="KW-1185">Reference proteome</keyword>
<dbReference type="CDD" id="cd01068">
    <property type="entry name" value="globin_sensor"/>
    <property type="match status" value="1"/>
</dbReference>
<evidence type="ECO:0000259" key="4">
    <source>
        <dbReference type="PROSITE" id="PS50111"/>
    </source>
</evidence>
<feature type="coiled-coil region" evidence="3">
    <location>
        <begin position="132"/>
        <end position="166"/>
    </location>
</feature>
<dbReference type="InterPro" id="IPR044398">
    <property type="entry name" value="Globin-sensor_dom"/>
</dbReference>
<feature type="domain" description="Methyl-accepting transducer" evidence="4">
    <location>
        <begin position="167"/>
        <end position="371"/>
    </location>
</feature>
<reference evidence="5 6" key="1">
    <citation type="submission" date="2024-02" db="EMBL/GenBank/DDBJ databases">
        <title>A nitrogen-fixing paenibacillus bacterium.</title>
        <authorList>
            <person name="Zhang W.L."/>
            <person name="Chen S.F."/>
        </authorList>
    </citation>
    <scope>NUCLEOTIDE SEQUENCE [LARGE SCALE GENOMIC DNA]</scope>
    <source>
        <strain evidence="5 6">M1</strain>
    </source>
</reference>
<protein>
    <submittedName>
        <fullName evidence="5">Globin-coupled sensor protein</fullName>
    </submittedName>
</protein>
<dbReference type="Proteomes" id="UP001306950">
    <property type="component" value="Unassembled WGS sequence"/>
</dbReference>
<dbReference type="EMBL" id="JAZHPZ010000022">
    <property type="protein sequence ID" value="MEF2969056.1"/>
    <property type="molecule type" value="Genomic_DNA"/>
</dbReference>
<dbReference type="InterPro" id="IPR004089">
    <property type="entry name" value="MCPsignal_dom"/>
</dbReference>